<dbReference type="GO" id="GO:0009631">
    <property type="term" value="P:cold acclimation"/>
    <property type="evidence" value="ECO:0007669"/>
    <property type="project" value="TreeGrafter"/>
</dbReference>
<dbReference type="GO" id="GO:0005829">
    <property type="term" value="C:cytosol"/>
    <property type="evidence" value="ECO:0007669"/>
    <property type="project" value="TreeGrafter"/>
</dbReference>
<evidence type="ECO:0000313" key="3">
    <source>
        <dbReference type="Proteomes" id="UP000077202"/>
    </source>
</evidence>
<sequence>MGPPMPSSLGEQHGEHGLNHADTCHACVRVCDRALRSAITRSILSEDKACSVHSLIARTAPHSIIELMALSAIISNRTNPSTGSETWRLNRTRSTSISILFIRPFSYQESFVARKMSTNQYNQSYDATAQKTEQAKDATANTFDRTKQSAAEAADKTKNFGAEKTEQAKQIGAEKTEQAQNTASNVAGTVQEKSQNVWDQTKQTAADANQYVQEKAGQASQYAADCWEATKQTAADTTTATQNKAVDAKNFTVDKAVQGKDYTVDKASQAGQYTSDTAVSAKNTTASYLQQGVDAVKGAVLGTKDALMGETGANKPGPK</sequence>
<accession>A0A176VHP3</accession>
<comment type="caution">
    <text evidence="2">The sequence shown here is derived from an EMBL/GenBank/DDBJ whole genome shotgun (WGS) entry which is preliminary data.</text>
</comment>
<dbReference type="Proteomes" id="UP000077202">
    <property type="component" value="Unassembled WGS sequence"/>
</dbReference>
<dbReference type="PANTHER" id="PTHR47877:SF3">
    <property type="entry name" value="LATE EMBRYOGENESIS ABUNDANT DOMAIN-CONTAINING PROTEIN _ LEA DOMAIN-CONTAINING PROTEIN"/>
    <property type="match status" value="1"/>
</dbReference>
<keyword evidence="3" id="KW-1185">Reference proteome</keyword>
<gene>
    <name evidence="2" type="ORF">AXG93_4698s1090</name>
</gene>
<name>A0A176VHP3_MARPO</name>
<reference evidence="2" key="1">
    <citation type="submission" date="2016-03" db="EMBL/GenBank/DDBJ databases">
        <title>Mechanisms controlling the formation of the plant cell surface in tip-growing cells are functionally conserved among land plants.</title>
        <authorList>
            <person name="Honkanen S."/>
            <person name="Jones V.A."/>
            <person name="Morieri G."/>
            <person name="Champion C."/>
            <person name="Hetherington A.J."/>
            <person name="Kelly S."/>
            <person name="Saint-Marcoux D."/>
            <person name="Proust H."/>
            <person name="Prescott H."/>
            <person name="Dolan L."/>
        </authorList>
    </citation>
    <scope>NUCLEOTIDE SEQUENCE [LARGE SCALE GENOMIC DNA]</scope>
    <source>
        <tissue evidence="2">Whole gametophyte</tissue>
    </source>
</reference>
<feature type="compositionally biased region" description="Polar residues" evidence="1">
    <location>
        <begin position="178"/>
        <end position="195"/>
    </location>
</feature>
<evidence type="ECO:0000256" key="1">
    <source>
        <dbReference type="SAM" id="MobiDB-lite"/>
    </source>
</evidence>
<dbReference type="AlphaFoldDB" id="A0A176VHP3"/>
<feature type="region of interest" description="Disordered" evidence="1">
    <location>
        <begin position="132"/>
        <end position="195"/>
    </location>
</feature>
<feature type="compositionally biased region" description="Basic and acidic residues" evidence="1">
    <location>
        <begin position="153"/>
        <end position="177"/>
    </location>
</feature>
<proteinExistence type="predicted"/>
<evidence type="ECO:0000313" key="2">
    <source>
        <dbReference type="EMBL" id="OAE20459.1"/>
    </source>
</evidence>
<dbReference type="EMBL" id="LVLJ01003604">
    <property type="protein sequence ID" value="OAE20459.1"/>
    <property type="molecule type" value="Genomic_DNA"/>
</dbReference>
<dbReference type="Gene3D" id="1.10.287.700">
    <property type="entry name" value="Helix hairpin bin"/>
    <property type="match status" value="1"/>
</dbReference>
<protein>
    <submittedName>
        <fullName evidence="2">Uncharacterized protein</fullName>
    </submittedName>
</protein>
<dbReference type="PANTHER" id="PTHR47877">
    <property type="entry name" value="LATE EMBRYOGENESIS ABUNDANT DOMAIN-CONTAINING PROTEIN / LEA DOMAIN-CONTAINING PROTEIN"/>
    <property type="match status" value="1"/>
</dbReference>
<organism evidence="2 3">
    <name type="scientific">Marchantia polymorpha subsp. ruderalis</name>
    <dbReference type="NCBI Taxonomy" id="1480154"/>
    <lineage>
        <taxon>Eukaryota</taxon>
        <taxon>Viridiplantae</taxon>
        <taxon>Streptophyta</taxon>
        <taxon>Embryophyta</taxon>
        <taxon>Marchantiophyta</taxon>
        <taxon>Marchantiopsida</taxon>
        <taxon>Marchantiidae</taxon>
        <taxon>Marchantiales</taxon>
        <taxon>Marchantiaceae</taxon>
        <taxon>Marchantia</taxon>
    </lineage>
</organism>